<evidence type="ECO:0000313" key="2">
    <source>
        <dbReference type="Proteomes" id="UP001079657"/>
    </source>
</evidence>
<dbReference type="SUPFAM" id="SSF56281">
    <property type="entry name" value="Metallo-hydrolase/oxidoreductase"/>
    <property type="match status" value="1"/>
</dbReference>
<accession>A0ABT4CPV5</accession>
<evidence type="ECO:0000313" key="1">
    <source>
        <dbReference type="EMBL" id="MCY6370019.1"/>
    </source>
</evidence>
<sequence>MEITWLGHASFLIKDSKGRKLLTDPFDKSVGYETFSEEVDLVSISHHHFDHDYIEELNGKPEIIDKVGLFYLCDIPIEGIPSYHDDSKGAKRGENIIFTFKIDGYKICHLGDLGHELLQEHIEKIGDVDVLLIPVGGNYTIDGKEAANIAKTINSRIIIPMHYKTPSLSFPLDGVETFITCMQNGERINNCTLKLEGEIKGRNNVKILEPKNAKE</sequence>
<reference evidence="1" key="1">
    <citation type="submission" date="2022-12" db="EMBL/GenBank/DDBJ databases">
        <authorList>
            <person name="Wang J."/>
        </authorList>
    </citation>
    <scope>NUCLEOTIDE SEQUENCE</scope>
    <source>
        <strain evidence="1">HY-42-06</strain>
    </source>
</reference>
<dbReference type="PANTHER" id="PTHR42967:SF1">
    <property type="entry name" value="MBL FOLD METALLO-HYDROLASE"/>
    <property type="match status" value="1"/>
</dbReference>
<comment type="caution">
    <text evidence="1">The sequence shown here is derived from an EMBL/GenBank/DDBJ whole genome shotgun (WGS) entry which is preliminary data.</text>
</comment>
<protein>
    <submittedName>
        <fullName evidence="1">MBL fold metallo-hydrolase</fullName>
    </submittedName>
</protein>
<dbReference type="RefSeq" id="WP_268048523.1">
    <property type="nucleotide sequence ID" value="NZ_JAPQES010000001.1"/>
</dbReference>
<proteinExistence type="predicted"/>
<dbReference type="Pfam" id="PF13483">
    <property type="entry name" value="Lactamase_B_3"/>
    <property type="match status" value="1"/>
</dbReference>
<keyword evidence="2" id="KW-1185">Reference proteome</keyword>
<name>A0ABT4CPV5_9CLOT</name>
<gene>
    <name evidence="1" type="ORF">OXH55_05190</name>
</gene>
<organism evidence="1 2">
    <name type="scientific">Clostridium ganghwense</name>
    <dbReference type="NCBI Taxonomy" id="312089"/>
    <lineage>
        <taxon>Bacteria</taxon>
        <taxon>Bacillati</taxon>
        <taxon>Bacillota</taxon>
        <taxon>Clostridia</taxon>
        <taxon>Eubacteriales</taxon>
        <taxon>Clostridiaceae</taxon>
        <taxon>Clostridium</taxon>
    </lineage>
</organism>
<dbReference type="Proteomes" id="UP001079657">
    <property type="component" value="Unassembled WGS sequence"/>
</dbReference>
<dbReference type="PANTHER" id="PTHR42967">
    <property type="entry name" value="METAL DEPENDENT HYDROLASE"/>
    <property type="match status" value="1"/>
</dbReference>
<dbReference type="EMBL" id="JAPQES010000001">
    <property type="protein sequence ID" value="MCY6370019.1"/>
    <property type="molecule type" value="Genomic_DNA"/>
</dbReference>
<dbReference type="InterPro" id="IPR036866">
    <property type="entry name" value="RibonucZ/Hydroxyglut_hydro"/>
</dbReference>
<dbReference type="Gene3D" id="3.60.15.10">
    <property type="entry name" value="Ribonuclease Z/Hydroxyacylglutathione hydrolase-like"/>
    <property type="match status" value="1"/>
</dbReference>